<dbReference type="PANTHER" id="PTHR43404">
    <property type="entry name" value="LIPOPOLYSACCHARIDE CHOLINEPHOSPHOTRANSFERASE LICD"/>
    <property type="match status" value="1"/>
</dbReference>
<dbReference type="EMBL" id="JBJHQH010000001">
    <property type="protein sequence ID" value="MFK9090237.1"/>
    <property type="molecule type" value="Genomic_DNA"/>
</dbReference>
<evidence type="ECO:0000259" key="1">
    <source>
        <dbReference type="Pfam" id="PF04991"/>
    </source>
</evidence>
<dbReference type="RefSeq" id="WP_406578933.1">
    <property type="nucleotide sequence ID" value="NZ_JBJHQH010000001.1"/>
</dbReference>
<gene>
    <name evidence="2" type="ORF">ACJEBI_01910</name>
</gene>
<dbReference type="PANTHER" id="PTHR43404:SF2">
    <property type="entry name" value="LIPOPOLYSACCHARIDE CHOLINEPHOSPHOTRANSFERASE LICD"/>
    <property type="match status" value="1"/>
</dbReference>
<accession>A0ABW8RC27</accession>
<name>A0ABW8RC27_9BACI</name>
<comment type="caution">
    <text evidence="2">The sequence shown here is derived from an EMBL/GenBank/DDBJ whole genome shotgun (WGS) entry which is preliminary data.</text>
</comment>
<feature type="domain" description="LicD/FKTN/FKRP nucleotidyltransferase" evidence="1">
    <location>
        <begin position="28"/>
        <end position="232"/>
    </location>
</feature>
<dbReference type="GO" id="GO:0016740">
    <property type="term" value="F:transferase activity"/>
    <property type="evidence" value="ECO:0007669"/>
    <property type="project" value="UniProtKB-KW"/>
</dbReference>
<reference evidence="2 3" key="1">
    <citation type="submission" date="2024-11" db="EMBL/GenBank/DDBJ databases">
        <authorList>
            <person name="Lucas J.A."/>
        </authorList>
    </citation>
    <scope>NUCLEOTIDE SEQUENCE [LARGE SCALE GENOMIC DNA]</scope>
    <source>
        <strain evidence="2 3">Z 5.4</strain>
    </source>
</reference>
<sequence length="255" mass="29764">MKETPQLDPLREAQKELTKMLAVIHNICKDHNISYWLDGGTLIGCIRHSGFIPWDDDIDIGMLREDYNRFKKIIKQYLPNPYKVESYELNIHGKHNWTKIMYLDDFVWDNKETEEISQGVSIDVFPFDFVPKVGEPSTTGKAVHKVAKLLYLPNPTTFKHRIARVINKSQLQNIYAKVNKKSSVVTYGVETAFYGSAYYDVADIIPVSEGLFEGYTFNIPNNYDRYLRLYYGDYMKIPDEEDRTQHTSNIRMINK</sequence>
<dbReference type="Pfam" id="PF04991">
    <property type="entry name" value="LicD"/>
    <property type="match status" value="1"/>
</dbReference>
<protein>
    <submittedName>
        <fullName evidence="2">Phosphorylcholine transferase LicD</fullName>
    </submittedName>
</protein>
<dbReference type="Proteomes" id="UP001623041">
    <property type="component" value="Unassembled WGS sequence"/>
</dbReference>
<evidence type="ECO:0000313" key="3">
    <source>
        <dbReference type="Proteomes" id="UP001623041"/>
    </source>
</evidence>
<proteinExistence type="predicted"/>
<keyword evidence="2" id="KW-0808">Transferase</keyword>
<dbReference type="InterPro" id="IPR007074">
    <property type="entry name" value="LicD/FKTN/FKRP_NTP_transf"/>
</dbReference>
<dbReference type="InterPro" id="IPR052942">
    <property type="entry name" value="LPS_cholinephosphotransferase"/>
</dbReference>
<evidence type="ECO:0000313" key="2">
    <source>
        <dbReference type="EMBL" id="MFK9090237.1"/>
    </source>
</evidence>
<keyword evidence="3" id="KW-1185">Reference proteome</keyword>
<organism evidence="2 3">
    <name type="scientific">Bacillus salipaludis</name>
    <dbReference type="NCBI Taxonomy" id="2547811"/>
    <lineage>
        <taxon>Bacteria</taxon>
        <taxon>Bacillati</taxon>
        <taxon>Bacillota</taxon>
        <taxon>Bacilli</taxon>
        <taxon>Bacillales</taxon>
        <taxon>Bacillaceae</taxon>
        <taxon>Bacillus</taxon>
    </lineage>
</organism>